<dbReference type="AlphaFoldDB" id="E6PFF0"/>
<dbReference type="PROSITE" id="PS00815">
    <property type="entry name" value="AIPM_HOMOCIT_SYNTH_1"/>
    <property type="match status" value="1"/>
</dbReference>
<dbReference type="Gene3D" id="1.10.238.260">
    <property type="match status" value="1"/>
</dbReference>
<dbReference type="SUPFAM" id="SSF51569">
    <property type="entry name" value="Aldolase"/>
    <property type="match status" value="1"/>
</dbReference>
<evidence type="ECO:0000313" key="3">
    <source>
        <dbReference type="EMBL" id="CBH75186.1"/>
    </source>
</evidence>
<dbReference type="PANTHER" id="PTHR10277:SF63">
    <property type="entry name" value="HOMOCITRATE SYNTHASE"/>
    <property type="match status" value="1"/>
</dbReference>
<keyword evidence="3" id="KW-0012">Acyltransferase</keyword>
<evidence type="ECO:0000259" key="2">
    <source>
        <dbReference type="PROSITE" id="PS50991"/>
    </source>
</evidence>
<name>E6PFF0_9ZZZZ</name>
<reference evidence="3" key="1">
    <citation type="submission" date="2009-10" db="EMBL/GenBank/DDBJ databases">
        <title>Diversity of trophic interactions inside an arsenic-rich microbial ecosystem.</title>
        <authorList>
            <person name="Bertin P.N."/>
            <person name="Heinrich-Salmeron A."/>
            <person name="Pelletier E."/>
            <person name="Goulhen-Chollet F."/>
            <person name="Arsene-Ploetze F."/>
            <person name="Gallien S."/>
            <person name="Calteau A."/>
            <person name="Vallenet D."/>
            <person name="Casiot C."/>
            <person name="Chane-Woon-Ming B."/>
            <person name="Giloteaux L."/>
            <person name="Barakat M."/>
            <person name="Bonnefoy V."/>
            <person name="Bruneel O."/>
            <person name="Chandler M."/>
            <person name="Cleiss J."/>
            <person name="Duran R."/>
            <person name="Elbaz-Poulichet F."/>
            <person name="Fonknechten N."/>
            <person name="Lauga B."/>
            <person name="Mornico D."/>
            <person name="Ortet P."/>
            <person name="Schaeffer C."/>
            <person name="Siguier P."/>
            <person name="Alexander Thil Smith A."/>
            <person name="Van Dorsselaer A."/>
            <person name="Weissenbach J."/>
            <person name="Medigue C."/>
            <person name="Le Paslier D."/>
        </authorList>
    </citation>
    <scope>NUCLEOTIDE SEQUENCE</scope>
</reference>
<dbReference type="Gene3D" id="3.20.20.70">
    <property type="entry name" value="Aldolase class I"/>
    <property type="match status" value="1"/>
</dbReference>
<sequence>MKFEEPIEQLIAEPTRFTRDVHFPDPSEIRLYDETLRDGEQMPGVCYTPQQKLEIATALADIGLHIISVGFPAASSGDRRTLQLVMESKRRGELGDVEILVMCRSNRNDIDVTVAALREIGVDPREVTFFIFSSGSDLHLKYKVGKVLLRFAGRDESEWLSLPLSFYREANIELQCDAVRHARSHGVERIEFGGEDGSRGDVEYFIEYYNRVLAAGGTRPAWPDTVGCLTPEGMRAHGTRLIAGLPAGMPVVAHLHNDYGLGTINAITATACGFKVISVTANGYGERAGNVKLHEYVVAMRQLYGIEIPGFKYNKLRDLSRFMERMSGVPMQQHEPIVGTRVFAHESGIHTHGIMIDRRIYEAVPSELVGAHTEFLFGKHSGVALVEQTLRENEDRLAASGVEVTSALAHAVTEQVKRIREERAAGSLAQQAIERYEEIASGLALDAEDVVNIARAIGARGGATASAAPLSGN</sequence>
<dbReference type="InterPro" id="IPR013785">
    <property type="entry name" value="Aldolase_TIM"/>
</dbReference>
<dbReference type="PROSITE" id="PS50991">
    <property type="entry name" value="PYR_CT"/>
    <property type="match status" value="1"/>
</dbReference>
<proteinExistence type="predicted"/>
<dbReference type="InterPro" id="IPR000891">
    <property type="entry name" value="PYR_CT"/>
</dbReference>
<dbReference type="InterPro" id="IPR050073">
    <property type="entry name" value="2-IPM_HCS-like"/>
</dbReference>
<keyword evidence="1 3" id="KW-0808">Transferase</keyword>
<dbReference type="InterPro" id="IPR002034">
    <property type="entry name" value="AIPM/Hcit_synth_CS"/>
</dbReference>
<dbReference type="PROSITE" id="PS00816">
    <property type="entry name" value="AIPM_HOMOCIT_SYNTH_2"/>
    <property type="match status" value="1"/>
</dbReference>
<accession>E6PFF0</accession>
<organism evidence="3">
    <name type="scientific">mine drainage metagenome</name>
    <dbReference type="NCBI Taxonomy" id="410659"/>
    <lineage>
        <taxon>unclassified sequences</taxon>
        <taxon>metagenomes</taxon>
        <taxon>ecological metagenomes</taxon>
    </lineage>
</organism>
<evidence type="ECO:0000256" key="1">
    <source>
        <dbReference type="ARBA" id="ARBA00022679"/>
    </source>
</evidence>
<dbReference type="PANTHER" id="PTHR10277">
    <property type="entry name" value="HOMOCITRATE SYNTHASE-RELATED"/>
    <property type="match status" value="1"/>
</dbReference>
<dbReference type="InterPro" id="IPR054691">
    <property type="entry name" value="LeuA/HCS_post-cat"/>
</dbReference>
<protein>
    <submittedName>
        <fullName evidence="3">Putative 2-isopropylmalate synthase</fullName>
        <ecNumber evidence="3">2.3.3.13</ecNumber>
    </submittedName>
</protein>
<dbReference type="Pfam" id="PF22617">
    <property type="entry name" value="HCS_D2"/>
    <property type="match status" value="1"/>
</dbReference>
<dbReference type="EMBL" id="CABL01000006">
    <property type="protein sequence ID" value="CBH75186.1"/>
    <property type="molecule type" value="Genomic_DNA"/>
</dbReference>
<dbReference type="Pfam" id="PF00682">
    <property type="entry name" value="HMGL-like"/>
    <property type="match status" value="2"/>
</dbReference>
<dbReference type="GO" id="GO:0009098">
    <property type="term" value="P:L-leucine biosynthetic process"/>
    <property type="evidence" value="ECO:0007669"/>
    <property type="project" value="UniProtKB-KW"/>
</dbReference>
<dbReference type="EC" id="2.3.3.13" evidence="3"/>
<gene>
    <name evidence="3" type="ORF">CARN1_1511</name>
</gene>
<feature type="domain" description="Pyruvate carboxyltransferase" evidence="2">
    <location>
        <begin position="29"/>
        <end position="317"/>
    </location>
</feature>
<dbReference type="GO" id="GO:0003852">
    <property type="term" value="F:2-isopropylmalate synthase activity"/>
    <property type="evidence" value="ECO:0007669"/>
    <property type="project" value="UniProtKB-EC"/>
</dbReference>
<comment type="caution">
    <text evidence="3">The sequence shown here is derived from an EMBL/GenBank/DDBJ whole genome shotgun (WGS) entry which is preliminary data.</text>
</comment>